<keyword evidence="4 6" id="KW-0067">ATP-binding</keyword>
<evidence type="ECO:0000256" key="2">
    <source>
        <dbReference type="ARBA" id="ARBA00022448"/>
    </source>
</evidence>
<dbReference type="SMART" id="SM00382">
    <property type="entry name" value="AAA"/>
    <property type="match status" value="1"/>
</dbReference>
<dbReference type="AlphaFoldDB" id="A0A839RQG7"/>
<dbReference type="PROSITE" id="PS00211">
    <property type="entry name" value="ABC_TRANSPORTER_1"/>
    <property type="match status" value="1"/>
</dbReference>
<dbReference type="InterPro" id="IPR027417">
    <property type="entry name" value="P-loop_NTPase"/>
</dbReference>
<comment type="caution">
    <text evidence="6">The sequence shown here is derived from an EMBL/GenBank/DDBJ whole genome shotgun (WGS) entry which is preliminary data.</text>
</comment>
<name>A0A839RQG7_9ACTN</name>
<evidence type="ECO:0000313" key="7">
    <source>
        <dbReference type="Proteomes" id="UP000567922"/>
    </source>
</evidence>
<dbReference type="PROSITE" id="PS50893">
    <property type="entry name" value="ABC_TRANSPORTER_2"/>
    <property type="match status" value="1"/>
</dbReference>
<keyword evidence="7" id="KW-1185">Reference proteome</keyword>
<evidence type="ECO:0000313" key="6">
    <source>
        <dbReference type="EMBL" id="MBB3038559.1"/>
    </source>
</evidence>
<feature type="domain" description="ABC transporter" evidence="5">
    <location>
        <begin position="15"/>
        <end position="248"/>
    </location>
</feature>
<dbReference type="Gene3D" id="3.40.50.300">
    <property type="entry name" value="P-loop containing nucleotide triphosphate hydrolases"/>
    <property type="match status" value="1"/>
</dbReference>
<dbReference type="InterPro" id="IPR050153">
    <property type="entry name" value="Metal_Ion_Import_ABC"/>
</dbReference>
<organism evidence="6 7">
    <name type="scientific">Hoyosella altamirensis</name>
    <dbReference type="NCBI Taxonomy" id="616997"/>
    <lineage>
        <taxon>Bacteria</taxon>
        <taxon>Bacillati</taxon>
        <taxon>Actinomycetota</taxon>
        <taxon>Actinomycetes</taxon>
        <taxon>Mycobacteriales</taxon>
        <taxon>Hoyosellaceae</taxon>
        <taxon>Hoyosella</taxon>
    </lineage>
</organism>
<evidence type="ECO:0000259" key="5">
    <source>
        <dbReference type="PROSITE" id="PS50893"/>
    </source>
</evidence>
<keyword evidence="3" id="KW-0547">Nucleotide-binding</keyword>
<dbReference type="Proteomes" id="UP000567922">
    <property type="component" value="Unassembled WGS sequence"/>
</dbReference>
<keyword evidence="2" id="KW-0813">Transport</keyword>
<evidence type="ECO:0000256" key="3">
    <source>
        <dbReference type="ARBA" id="ARBA00022741"/>
    </source>
</evidence>
<dbReference type="CDD" id="cd03235">
    <property type="entry name" value="ABC_Metallic_Cations"/>
    <property type="match status" value="1"/>
</dbReference>
<reference evidence="6 7" key="1">
    <citation type="submission" date="2020-08" db="EMBL/GenBank/DDBJ databases">
        <title>Sequencing the genomes of 1000 actinobacteria strains.</title>
        <authorList>
            <person name="Klenk H.-P."/>
        </authorList>
    </citation>
    <scope>NUCLEOTIDE SEQUENCE [LARGE SCALE GENOMIC DNA]</scope>
    <source>
        <strain evidence="6 7">DSM 45258</strain>
    </source>
</reference>
<evidence type="ECO:0000256" key="4">
    <source>
        <dbReference type="ARBA" id="ARBA00022840"/>
    </source>
</evidence>
<dbReference type="InterPro" id="IPR003439">
    <property type="entry name" value="ABC_transporter-like_ATP-bd"/>
</dbReference>
<dbReference type="RefSeq" id="WP_064440483.1">
    <property type="nucleotide sequence ID" value="NZ_BDDI01000008.1"/>
</dbReference>
<dbReference type="PANTHER" id="PTHR42734">
    <property type="entry name" value="METAL TRANSPORT SYSTEM ATP-BINDING PROTEIN TM_0124-RELATED"/>
    <property type="match status" value="1"/>
</dbReference>
<proteinExistence type="inferred from homology"/>
<dbReference type="GO" id="GO:0016887">
    <property type="term" value="F:ATP hydrolysis activity"/>
    <property type="evidence" value="ECO:0007669"/>
    <property type="project" value="InterPro"/>
</dbReference>
<gene>
    <name evidence="6" type="ORF">FHU29_003028</name>
</gene>
<protein>
    <submittedName>
        <fullName evidence="6">Manganese transport system ATP-binding protein</fullName>
    </submittedName>
</protein>
<dbReference type="InterPro" id="IPR003593">
    <property type="entry name" value="AAA+_ATPase"/>
</dbReference>
<dbReference type="PANTHER" id="PTHR42734:SF5">
    <property type="entry name" value="IRON TRANSPORT SYSTEM ATP-BINDING PROTEIN HI_0361-RELATED"/>
    <property type="match status" value="1"/>
</dbReference>
<evidence type="ECO:0000256" key="1">
    <source>
        <dbReference type="ARBA" id="ARBA00005417"/>
    </source>
</evidence>
<sequence length="270" mass="28599">MTSAQHAQTLPSPAIEVRYLTVAYRSLVALQSASLTVPWGQVYGLIGTNGSGKSTLFKSVMGILRPQGGTVLINGGRAAIARRRSMISYVPQSEDVDWSFPLSVREVVMMGRYGAQNWLRTPRRKDRLAVGDALEQVGMAAFADRQIGQLSGGQRKRVFVARALAQGASIVLLDEPFTGVDKTSEATISFLLRGLAAEGKTILVSTHDLHSLPGLCDAAALINKTVLVHGTPAEVLKPENLALAFGANPFADHRGAATGGATFVHAPLAG</sequence>
<comment type="similarity">
    <text evidence="1">Belongs to the ABC transporter superfamily.</text>
</comment>
<dbReference type="GO" id="GO:0005524">
    <property type="term" value="F:ATP binding"/>
    <property type="evidence" value="ECO:0007669"/>
    <property type="project" value="UniProtKB-KW"/>
</dbReference>
<dbReference type="SUPFAM" id="SSF52540">
    <property type="entry name" value="P-loop containing nucleoside triphosphate hydrolases"/>
    <property type="match status" value="1"/>
</dbReference>
<dbReference type="EMBL" id="JACHWS010000003">
    <property type="protein sequence ID" value="MBB3038559.1"/>
    <property type="molecule type" value="Genomic_DNA"/>
</dbReference>
<dbReference type="InterPro" id="IPR017871">
    <property type="entry name" value="ABC_transporter-like_CS"/>
</dbReference>
<dbReference type="Pfam" id="PF00005">
    <property type="entry name" value="ABC_tran"/>
    <property type="match status" value="1"/>
</dbReference>
<accession>A0A839RQG7</accession>
<dbReference type="FunFam" id="3.40.50.300:FF:000134">
    <property type="entry name" value="Iron-enterobactin ABC transporter ATP-binding protein"/>
    <property type="match status" value="1"/>
</dbReference>
<dbReference type="OrthoDB" id="5296765at2"/>